<evidence type="ECO:0000259" key="13">
    <source>
        <dbReference type="Pfam" id="PF00156"/>
    </source>
</evidence>
<evidence type="ECO:0000256" key="7">
    <source>
        <dbReference type="ARBA" id="ARBA00011893"/>
    </source>
</evidence>
<dbReference type="AlphaFoldDB" id="A0A939RUU1"/>
<keyword evidence="11 12" id="KW-0660">Purine salvage</keyword>
<comment type="function">
    <text evidence="2 12">Catalyzes a salvage reaction resulting in the formation of AMP, that is energically less costly than de novo synthesis.</text>
</comment>
<evidence type="ECO:0000313" key="14">
    <source>
        <dbReference type="EMBL" id="MBO1750476.1"/>
    </source>
</evidence>
<evidence type="ECO:0000256" key="9">
    <source>
        <dbReference type="ARBA" id="ARBA00022676"/>
    </source>
</evidence>
<dbReference type="NCBIfam" id="NF002634">
    <property type="entry name" value="PRK02304.1-3"/>
    <property type="match status" value="1"/>
</dbReference>
<dbReference type="GO" id="GO:0005737">
    <property type="term" value="C:cytoplasm"/>
    <property type="evidence" value="ECO:0007669"/>
    <property type="project" value="UniProtKB-SubCell"/>
</dbReference>
<dbReference type="EC" id="2.4.2.7" evidence="7 12"/>
<gene>
    <name evidence="12" type="primary">apt</name>
    <name evidence="14" type="ORF">J4G33_01510</name>
</gene>
<dbReference type="Gene3D" id="3.40.50.2020">
    <property type="match status" value="1"/>
</dbReference>
<evidence type="ECO:0000256" key="5">
    <source>
        <dbReference type="ARBA" id="ARBA00008391"/>
    </source>
</evidence>
<comment type="pathway">
    <text evidence="4 12">Purine metabolism; AMP biosynthesis via salvage pathway; AMP from adenine: step 1/1.</text>
</comment>
<dbReference type="PANTHER" id="PTHR32315:SF3">
    <property type="entry name" value="ADENINE PHOSPHORIBOSYLTRANSFERASE"/>
    <property type="match status" value="1"/>
</dbReference>
<dbReference type="InterPro" id="IPR005764">
    <property type="entry name" value="Ade_phspho_trans"/>
</dbReference>
<organism evidence="14 15">
    <name type="scientific">Actinotalea soli</name>
    <dbReference type="NCBI Taxonomy" id="2819234"/>
    <lineage>
        <taxon>Bacteria</taxon>
        <taxon>Bacillati</taxon>
        <taxon>Actinomycetota</taxon>
        <taxon>Actinomycetes</taxon>
        <taxon>Micrococcales</taxon>
        <taxon>Cellulomonadaceae</taxon>
        <taxon>Actinotalea</taxon>
    </lineage>
</organism>
<evidence type="ECO:0000256" key="10">
    <source>
        <dbReference type="ARBA" id="ARBA00022679"/>
    </source>
</evidence>
<dbReference type="InterPro" id="IPR000836">
    <property type="entry name" value="PRTase_dom"/>
</dbReference>
<evidence type="ECO:0000313" key="15">
    <source>
        <dbReference type="Proteomes" id="UP000664209"/>
    </source>
</evidence>
<sequence length="182" mass="18937">MSRELSSVPGDLHDRLAALVHDVPDYPQPGVTFKDITPLLADAQAFALTVEHLVERADTPIDLVVGMEARGFILGAPVAVGLGAGFVPVRKEGKLPRATLSGAYDLEYGSAVLEVHPDTIPDGSRILVVDDVLATGGTAAATVELLESAGGVVVGLAFLMELTALGGRARLAGRELDVLLSY</sequence>
<dbReference type="PANTHER" id="PTHR32315">
    <property type="entry name" value="ADENINE PHOSPHORIBOSYLTRANSFERASE"/>
    <property type="match status" value="1"/>
</dbReference>
<dbReference type="RefSeq" id="WP_208054127.1">
    <property type="nucleotide sequence ID" value="NZ_JAGEMK010000001.1"/>
</dbReference>
<evidence type="ECO:0000256" key="3">
    <source>
        <dbReference type="ARBA" id="ARBA00004496"/>
    </source>
</evidence>
<accession>A0A939RUU1</accession>
<dbReference type="EMBL" id="JAGEMK010000001">
    <property type="protein sequence ID" value="MBO1750476.1"/>
    <property type="molecule type" value="Genomic_DNA"/>
</dbReference>
<dbReference type="GO" id="GO:0003999">
    <property type="term" value="F:adenine phosphoribosyltransferase activity"/>
    <property type="evidence" value="ECO:0007669"/>
    <property type="project" value="UniProtKB-UniRule"/>
</dbReference>
<comment type="similarity">
    <text evidence="5 12">Belongs to the purine/pyrimidine phosphoribosyltransferase family.</text>
</comment>
<evidence type="ECO:0000256" key="11">
    <source>
        <dbReference type="ARBA" id="ARBA00022726"/>
    </source>
</evidence>
<proteinExistence type="inferred from homology"/>
<protein>
    <recommendedName>
        <fullName evidence="7 12">Adenine phosphoribosyltransferase</fullName>
        <shortName evidence="12">APRT</shortName>
        <ecNumber evidence="7 12">2.4.2.7</ecNumber>
    </recommendedName>
</protein>
<evidence type="ECO:0000256" key="4">
    <source>
        <dbReference type="ARBA" id="ARBA00004659"/>
    </source>
</evidence>
<keyword evidence="9 12" id="KW-0328">Glycosyltransferase</keyword>
<evidence type="ECO:0000256" key="8">
    <source>
        <dbReference type="ARBA" id="ARBA00022490"/>
    </source>
</evidence>
<dbReference type="InterPro" id="IPR050054">
    <property type="entry name" value="UPRTase/APRTase"/>
</dbReference>
<dbReference type="NCBIfam" id="TIGR01090">
    <property type="entry name" value="apt"/>
    <property type="match status" value="1"/>
</dbReference>
<dbReference type="GO" id="GO:0044209">
    <property type="term" value="P:AMP salvage"/>
    <property type="evidence" value="ECO:0007669"/>
    <property type="project" value="UniProtKB-UniRule"/>
</dbReference>
<comment type="subunit">
    <text evidence="6 12">Homodimer.</text>
</comment>
<dbReference type="CDD" id="cd06223">
    <property type="entry name" value="PRTases_typeI"/>
    <property type="match status" value="1"/>
</dbReference>
<dbReference type="HAMAP" id="MF_00004">
    <property type="entry name" value="Aden_phosphoribosyltr"/>
    <property type="match status" value="1"/>
</dbReference>
<evidence type="ECO:0000256" key="2">
    <source>
        <dbReference type="ARBA" id="ARBA00003968"/>
    </source>
</evidence>
<dbReference type="GO" id="GO:0006166">
    <property type="term" value="P:purine ribonucleoside salvage"/>
    <property type="evidence" value="ECO:0007669"/>
    <property type="project" value="UniProtKB-UniRule"/>
</dbReference>
<comment type="catalytic activity">
    <reaction evidence="1 12">
        <text>AMP + diphosphate = 5-phospho-alpha-D-ribose 1-diphosphate + adenine</text>
        <dbReference type="Rhea" id="RHEA:16609"/>
        <dbReference type="ChEBI" id="CHEBI:16708"/>
        <dbReference type="ChEBI" id="CHEBI:33019"/>
        <dbReference type="ChEBI" id="CHEBI:58017"/>
        <dbReference type="ChEBI" id="CHEBI:456215"/>
        <dbReference type="EC" id="2.4.2.7"/>
    </reaction>
</comment>
<evidence type="ECO:0000256" key="1">
    <source>
        <dbReference type="ARBA" id="ARBA00000868"/>
    </source>
</evidence>
<feature type="domain" description="Phosphoribosyltransferase" evidence="13">
    <location>
        <begin position="47"/>
        <end position="161"/>
    </location>
</feature>
<dbReference type="Pfam" id="PF00156">
    <property type="entry name" value="Pribosyltran"/>
    <property type="match status" value="1"/>
</dbReference>
<dbReference type="NCBIfam" id="NF002636">
    <property type="entry name" value="PRK02304.1-5"/>
    <property type="match status" value="1"/>
</dbReference>
<keyword evidence="15" id="KW-1185">Reference proteome</keyword>
<comment type="caution">
    <text evidence="14">The sequence shown here is derived from an EMBL/GenBank/DDBJ whole genome shotgun (WGS) entry which is preliminary data.</text>
</comment>
<dbReference type="GO" id="GO:0016208">
    <property type="term" value="F:AMP binding"/>
    <property type="evidence" value="ECO:0007669"/>
    <property type="project" value="TreeGrafter"/>
</dbReference>
<dbReference type="GO" id="GO:0002055">
    <property type="term" value="F:adenine binding"/>
    <property type="evidence" value="ECO:0007669"/>
    <property type="project" value="TreeGrafter"/>
</dbReference>
<name>A0A939RUU1_9CELL</name>
<dbReference type="Proteomes" id="UP000664209">
    <property type="component" value="Unassembled WGS sequence"/>
</dbReference>
<keyword evidence="10 12" id="KW-0808">Transferase</keyword>
<dbReference type="SUPFAM" id="SSF53271">
    <property type="entry name" value="PRTase-like"/>
    <property type="match status" value="1"/>
</dbReference>
<comment type="subcellular location">
    <subcellularLocation>
        <location evidence="3 12">Cytoplasm</location>
    </subcellularLocation>
</comment>
<dbReference type="GO" id="GO:0006168">
    <property type="term" value="P:adenine salvage"/>
    <property type="evidence" value="ECO:0007669"/>
    <property type="project" value="InterPro"/>
</dbReference>
<dbReference type="FunFam" id="3.40.50.2020:FF:000004">
    <property type="entry name" value="Adenine phosphoribosyltransferase"/>
    <property type="match status" value="1"/>
</dbReference>
<dbReference type="InterPro" id="IPR029057">
    <property type="entry name" value="PRTase-like"/>
</dbReference>
<evidence type="ECO:0000256" key="12">
    <source>
        <dbReference type="HAMAP-Rule" id="MF_00004"/>
    </source>
</evidence>
<keyword evidence="8 12" id="KW-0963">Cytoplasm</keyword>
<reference evidence="14" key="1">
    <citation type="submission" date="2021-03" db="EMBL/GenBank/DDBJ databases">
        <title>Actinotalea soli sp. nov., isolated from soil.</title>
        <authorList>
            <person name="Ping W."/>
            <person name="Zhang J."/>
        </authorList>
    </citation>
    <scope>NUCLEOTIDE SEQUENCE</scope>
    <source>
        <strain evidence="14">BY-33</strain>
    </source>
</reference>
<evidence type="ECO:0000256" key="6">
    <source>
        <dbReference type="ARBA" id="ARBA00011738"/>
    </source>
</evidence>